<dbReference type="PANTHER" id="PTHR10098">
    <property type="entry name" value="RAPSYN-RELATED"/>
    <property type="match status" value="1"/>
</dbReference>
<proteinExistence type="predicted"/>
<accession>A0A8J7AEU0</accession>
<feature type="domain" description="CHAT" evidence="2">
    <location>
        <begin position="364"/>
        <end position="638"/>
    </location>
</feature>
<feature type="repeat" description="TPR" evidence="1">
    <location>
        <begin position="99"/>
        <end position="132"/>
    </location>
</feature>
<organism evidence="3 4">
    <name type="scientific">Desmonostoc muscorum LEGE 12446</name>
    <dbReference type="NCBI Taxonomy" id="1828758"/>
    <lineage>
        <taxon>Bacteria</taxon>
        <taxon>Bacillati</taxon>
        <taxon>Cyanobacteriota</taxon>
        <taxon>Cyanophyceae</taxon>
        <taxon>Nostocales</taxon>
        <taxon>Nostocaceae</taxon>
        <taxon>Desmonostoc</taxon>
    </lineage>
</organism>
<feature type="repeat" description="TPR" evidence="1">
    <location>
        <begin position="139"/>
        <end position="172"/>
    </location>
</feature>
<dbReference type="Pfam" id="PF13181">
    <property type="entry name" value="TPR_8"/>
    <property type="match status" value="1"/>
</dbReference>
<dbReference type="PANTHER" id="PTHR10098:SF108">
    <property type="entry name" value="TETRATRICOPEPTIDE REPEAT PROTEIN 28"/>
    <property type="match status" value="1"/>
</dbReference>
<dbReference type="PROSITE" id="PS50293">
    <property type="entry name" value="TPR_REGION"/>
    <property type="match status" value="3"/>
</dbReference>
<dbReference type="SMART" id="SM00028">
    <property type="entry name" value="TPR"/>
    <property type="match status" value="5"/>
</dbReference>
<reference evidence="3" key="1">
    <citation type="submission" date="2020-10" db="EMBL/GenBank/DDBJ databases">
        <authorList>
            <person name="Castelo-Branco R."/>
            <person name="Eusebio N."/>
            <person name="Adriana R."/>
            <person name="Vieira A."/>
            <person name="Brugerolle De Fraissinette N."/>
            <person name="Rezende De Castro R."/>
            <person name="Schneider M.P."/>
            <person name="Vasconcelos V."/>
            <person name="Leao P.N."/>
        </authorList>
    </citation>
    <scope>NUCLEOTIDE SEQUENCE</scope>
    <source>
        <strain evidence="3">LEGE 12446</strain>
    </source>
</reference>
<dbReference type="PROSITE" id="PS50005">
    <property type="entry name" value="TPR"/>
    <property type="match status" value="4"/>
</dbReference>
<protein>
    <submittedName>
        <fullName evidence="3">CHAT domain-containing protein</fullName>
    </submittedName>
</protein>
<keyword evidence="4" id="KW-1185">Reference proteome</keyword>
<dbReference type="InterPro" id="IPR011990">
    <property type="entry name" value="TPR-like_helical_dom_sf"/>
</dbReference>
<gene>
    <name evidence="3" type="ORF">IQ276_17845</name>
</gene>
<dbReference type="InterPro" id="IPR019734">
    <property type="entry name" value="TPR_rpt"/>
</dbReference>
<sequence>MQTTLTAQAQTTQEHRDEALRLNELGLQQLNKGQFREALKTFEQALAIFQQIGDTAGEGTILNNIGVLYRNLGQYAKALEFYQQALAIRKQTSNTAGEGNTLNNIGAVYRNLGQYAKALEFYQQALAIAKQIGNTAGEGATLNNIGVVYSNLGQYAKALEFYQQALAIRKQIGDTAGEGNTLNNIGLVYDNLGQYADAEKTLFAAIEVLESLRTKTLSDDQKISIFEIQPQTYRFLERVLIAQNKTNTALEISERGRARAFIELLASKISGNIDNQQAIKPPNIEQIQQTAKAQNATLVEYSVNESNLYIWVIKPTGKIAFKQVDLKSLKTPLAQLVNKSRLSIGAGGRGIKVEPKNESTKKQNLQKLYEVLIEPIASLLPTNPDEHVIFIPHDSLFLVPFVALQDKDGKYLIEKHTILTAPAIQVLDLTHQQRQKVTGKDVLVMGNPTMPKVGIPPVQLDPLLGAEKEALTIANLFKIKAITGKDATKAAFKQKLSSARIIHLATHGLLDDADKSIPSAIALAPTSNDDGLLTPAEIVDLKINAELVVLSACDTGRGAITGDGVVGLSRSLITAGASSVIVSLWKVPDSSTSELMTEFYQQWEKNPDKAAALRNAMLITMKKHPQPVNWAAFTLIGES</sequence>
<dbReference type="Gene3D" id="1.25.40.10">
    <property type="entry name" value="Tetratricopeptide repeat domain"/>
    <property type="match status" value="2"/>
</dbReference>
<feature type="repeat" description="TPR" evidence="1">
    <location>
        <begin position="19"/>
        <end position="52"/>
    </location>
</feature>
<dbReference type="InterPro" id="IPR024983">
    <property type="entry name" value="CHAT_dom"/>
</dbReference>
<keyword evidence="1" id="KW-0802">TPR repeat</keyword>
<feature type="repeat" description="TPR" evidence="1">
    <location>
        <begin position="59"/>
        <end position="92"/>
    </location>
</feature>
<dbReference type="Proteomes" id="UP000622533">
    <property type="component" value="Unassembled WGS sequence"/>
</dbReference>
<dbReference type="SUPFAM" id="SSF48452">
    <property type="entry name" value="TPR-like"/>
    <property type="match status" value="1"/>
</dbReference>
<dbReference type="Pfam" id="PF12770">
    <property type="entry name" value="CHAT"/>
    <property type="match status" value="1"/>
</dbReference>
<name>A0A8J7AEU0_DESMC</name>
<evidence type="ECO:0000313" key="4">
    <source>
        <dbReference type="Proteomes" id="UP000622533"/>
    </source>
</evidence>
<evidence type="ECO:0000256" key="1">
    <source>
        <dbReference type="PROSITE-ProRule" id="PRU00339"/>
    </source>
</evidence>
<evidence type="ECO:0000313" key="3">
    <source>
        <dbReference type="EMBL" id="MBE9024217.1"/>
    </source>
</evidence>
<dbReference type="Pfam" id="PF13424">
    <property type="entry name" value="TPR_12"/>
    <property type="match status" value="2"/>
</dbReference>
<dbReference type="EMBL" id="JADEXS010000241">
    <property type="protein sequence ID" value="MBE9024217.1"/>
    <property type="molecule type" value="Genomic_DNA"/>
</dbReference>
<evidence type="ECO:0000259" key="2">
    <source>
        <dbReference type="Pfam" id="PF12770"/>
    </source>
</evidence>
<dbReference type="AlphaFoldDB" id="A0A8J7AEU0"/>
<comment type="caution">
    <text evidence="3">The sequence shown here is derived from an EMBL/GenBank/DDBJ whole genome shotgun (WGS) entry which is preliminary data.</text>
</comment>